<organism evidence="7 8">
    <name type="scientific">Lachancea fermentati</name>
    <name type="common">Zygosaccharomyces fermentati</name>
    <dbReference type="NCBI Taxonomy" id="4955"/>
    <lineage>
        <taxon>Eukaryota</taxon>
        <taxon>Fungi</taxon>
        <taxon>Dikarya</taxon>
        <taxon>Ascomycota</taxon>
        <taxon>Saccharomycotina</taxon>
        <taxon>Saccharomycetes</taxon>
        <taxon>Saccharomycetales</taxon>
        <taxon>Saccharomycetaceae</taxon>
        <taxon>Lachancea</taxon>
    </lineage>
</organism>
<keyword evidence="8" id="KW-1185">Reference proteome</keyword>
<dbReference type="FunFam" id="3.90.230.10:FF:000002">
    <property type="entry name" value="Xaa-Pro aminopeptidase 3"/>
    <property type="match status" value="1"/>
</dbReference>
<name>A0A1G4M833_LACFM</name>
<feature type="domain" description="Aminopeptidase P N-terminal" evidence="6">
    <location>
        <begin position="50"/>
        <end position="185"/>
    </location>
</feature>
<evidence type="ECO:0000256" key="1">
    <source>
        <dbReference type="ARBA" id="ARBA00001936"/>
    </source>
</evidence>
<dbReference type="PANTHER" id="PTHR43226">
    <property type="entry name" value="XAA-PRO AMINOPEPTIDASE 3"/>
    <property type="match status" value="1"/>
</dbReference>
<dbReference type="Proteomes" id="UP000190831">
    <property type="component" value="Chromosome B"/>
</dbReference>
<accession>A0A1G4M833</accession>
<dbReference type="SMART" id="SM01011">
    <property type="entry name" value="AMP_N"/>
    <property type="match status" value="1"/>
</dbReference>
<dbReference type="STRING" id="4955.A0A1G4M833"/>
<protein>
    <submittedName>
        <fullName evidence="7">LAFE_0B07294g1_1</fullName>
    </submittedName>
</protein>
<dbReference type="SUPFAM" id="SSF53092">
    <property type="entry name" value="Creatinase/prolidase N-terminal domain"/>
    <property type="match status" value="1"/>
</dbReference>
<proteinExistence type="inferred from homology"/>
<dbReference type="InterPro" id="IPR007865">
    <property type="entry name" value="Aminopep_P_N"/>
</dbReference>
<dbReference type="Gene3D" id="3.90.230.10">
    <property type="entry name" value="Creatinase/methionine aminopeptidase superfamily"/>
    <property type="match status" value="1"/>
</dbReference>
<reference evidence="8" key="1">
    <citation type="submission" date="2016-03" db="EMBL/GenBank/DDBJ databases">
        <authorList>
            <person name="Devillers H."/>
        </authorList>
    </citation>
    <scope>NUCLEOTIDE SEQUENCE [LARGE SCALE GENOMIC DNA]</scope>
</reference>
<comment type="similarity">
    <text evidence="2">Belongs to the peptidase M24B family.</text>
</comment>
<dbReference type="InterPro" id="IPR052433">
    <property type="entry name" value="X-Pro_dipept-like"/>
</dbReference>
<keyword evidence="5" id="KW-0464">Manganese</keyword>
<dbReference type="GO" id="GO:0070006">
    <property type="term" value="F:metalloaminopeptidase activity"/>
    <property type="evidence" value="ECO:0007669"/>
    <property type="project" value="InterPro"/>
</dbReference>
<dbReference type="InterPro" id="IPR000994">
    <property type="entry name" value="Pept_M24"/>
</dbReference>
<dbReference type="Pfam" id="PF05195">
    <property type="entry name" value="AMP_N"/>
    <property type="match status" value="1"/>
</dbReference>
<gene>
    <name evidence="7" type="ORF">LAFE_0B07294G</name>
</gene>
<dbReference type="EMBL" id="LT598489">
    <property type="protein sequence ID" value="SCW00003.1"/>
    <property type="molecule type" value="Genomic_DNA"/>
</dbReference>
<dbReference type="InterPro" id="IPR029149">
    <property type="entry name" value="Creatin/AminoP/Spt16_N"/>
</dbReference>
<dbReference type="Gene3D" id="3.40.350.10">
    <property type="entry name" value="Creatinase/prolidase N-terminal domain"/>
    <property type="match status" value="1"/>
</dbReference>
<dbReference type="SUPFAM" id="SSF55920">
    <property type="entry name" value="Creatinase/aminopeptidase"/>
    <property type="match status" value="1"/>
</dbReference>
<comment type="cofactor">
    <cofactor evidence="1">
        <name>Mn(2+)</name>
        <dbReference type="ChEBI" id="CHEBI:29035"/>
    </cofactor>
</comment>
<evidence type="ECO:0000256" key="4">
    <source>
        <dbReference type="ARBA" id="ARBA00022801"/>
    </source>
</evidence>
<sequence length="513" mass="58941">MILSIISLALVSSTFTFISATYYTKRKFKANSTSTTSLEKTMKELESNKYPAKAHNLKVKRNLLGKKEKLDVAHTALFISGGQVESIKYCDQTKPFRQNRYFFYLSGVNVPGASILFNFNTEKLTLFLPDIDYDDVMWSGMPLSAQDALEKFDVDEVLYAERINSSLNDLSHYTIYTTDVDNINDPHLSELLKPSDPNFFYALDEARLTKDWYEIELLREAARITDNCHLSVMSALPIEKNEGHMHAEFTYHAIRQGSKFQGYDPICCSGTNCGTLHYVKNDEPMDKRQSVLIDAGAEWENYTADVTRCFPLSGKFTKEHREIYEAVLDMQSVVMEKIAPGVHWDELHLLAHRVLIRQFLKLGIFKEEYSENEIFERKASLCFFPHGLGHLLGLDTHDVGGYPNYNDPDPLLKFLRLRRPLEKNMVVTNEPGIYFNPFLIKEYLEKHPERTEVVDREVMKKYLYVGGVRIEDDILVTDDGYENLTKITSDPDEIERIVSASLSKGRSHFHAIV</sequence>
<dbReference type="PANTHER" id="PTHR43226:SF1">
    <property type="entry name" value="XAA-PRO DIPEPTIDASE"/>
    <property type="match status" value="1"/>
</dbReference>
<dbReference type="InterPro" id="IPR036005">
    <property type="entry name" value="Creatinase/aminopeptidase-like"/>
</dbReference>
<dbReference type="GO" id="GO:0006508">
    <property type="term" value="P:proteolysis"/>
    <property type="evidence" value="ECO:0007669"/>
    <property type="project" value="TreeGrafter"/>
</dbReference>
<dbReference type="Pfam" id="PF00557">
    <property type="entry name" value="Peptidase_M24"/>
    <property type="match status" value="1"/>
</dbReference>
<dbReference type="AlphaFoldDB" id="A0A1G4M833"/>
<evidence type="ECO:0000256" key="3">
    <source>
        <dbReference type="ARBA" id="ARBA00022723"/>
    </source>
</evidence>
<evidence type="ECO:0000256" key="5">
    <source>
        <dbReference type="ARBA" id="ARBA00023211"/>
    </source>
</evidence>
<evidence type="ECO:0000256" key="2">
    <source>
        <dbReference type="ARBA" id="ARBA00008766"/>
    </source>
</evidence>
<dbReference type="OMA" id="DAHALFF"/>
<keyword evidence="3" id="KW-0479">Metal-binding</keyword>
<dbReference type="CDD" id="cd01087">
    <property type="entry name" value="Prolidase"/>
    <property type="match status" value="1"/>
</dbReference>
<evidence type="ECO:0000259" key="6">
    <source>
        <dbReference type="SMART" id="SM01011"/>
    </source>
</evidence>
<dbReference type="GO" id="GO:0030145">
    <property type="term" value="F:manganese ion binding"/>
    <property type="evidence" value="ECO:0007669"/>
    <property type="project" value="InterPro"/>
</dbReference>
<keyword evidence="4" id="KW-0378">Hydrolase</keyword>
<evidence type="ECO:0000313" key="7">
    <source>
        <dbReference type="EMBL" id="SCW00003.1"/>
    </source>
</evidence>
<dbReference type="OrthoDB" id="10261878at2759"/>
<evidence type="ECO:0000313" key="8">
    <source>
        <dbReference type="Proteomes" id="UP000190831"/>
    </source>
</evidence>